<evidence type="ECO:0000313" key="3">
    <source>
        <dbReference type="Proteomes" id="UP000274822"/>
    </source>
</evidence>
<name>A0A433Q9Z9_9FUNG</name>
<dbReference type="Pfam" id="PF16206">
    <property type="entry name" value="Mon2_C"/>
    <property type="match status" value="1"/>
</dbReference>
<sequence length="318" mass="35520">MKLKYDCPPSFKHNEDTPALWKSATTAFLEVIRVGLEALESFGDEERFVGVWRALVDVLEGSLLSPSSPPSSMTIEELDFDEHFDMSVLISIQNDIIIHMGRTRVPRELVRKLVNVIQSGSRLYLIDDQDDHRINGVAGGNERGDQSKDAVRGSTGTIMPVMRETFAYAALRCLFALCSGDKEDHPGDRKRIAQIAAPVLLERCEFVLRNYTADQPLLGRCPFPRYLMGVRNEEILFILKQLINLRLREDILETADIETSKYPVKRQLLAGQCAHLFFLYSALCDAVTCGDATVVGLIGDCLRIAGREMGVLTADNAQ</sequence>
<evidence type="ECO:0000313" key="2">
    <source>
        <dbReference type="EMBL" id="RUS26620.1"/>
    </source>
</evidence>
<keyword evidence="3" id="KW-1185">Reference proteome</keyword>
<dbReference type="InterPro" id="IPR032817">
    <property type="entry name" value="Mon2_C"/>
</dbReference>
<evidence type="ECO:0000259" key="1">
    <source>
        <dbReference type="Pfam" id="PF16206"/>
    </source>
</evidence>
<organism evidence="2 3">
    <name type="scientific">Jimgerdemannia flammicorona</name>
    <dbReference type="NCBI Taxonomy" id="994334"/>
    <lineage>
        <taxon>Eukaryota</taxon>
        <taxon>Fungi</taxon>
        <taxon>Fungi incertae sedis</taxon>
        <taxon>Mucoromycota</taxon>
        <taxon>Mucoromycotina</taxon>
        <taxon>Endogonomycetes</taxon>
        <taxon>Endogonales</taxon>
        <taxon>Endogonaceae</taxon>
        <taxon>Jimgerdemannia</taxon>
    </lineage>
</organism>
<gene>
    <name evidence="2" type="ORF">BC938DRAFT_470517</name>
</gene>
<protein>
    <recommendedName>
        <fullName evidence="1">Mon2 C-terminal domain-containing protein</fullName>
    </recommendedName>
</protein>
<dbReference type="Proteomes" id="UP000274822">
    <property type="component" value="Unassembled WGS sequence"/>
</dbReference>
<comment type="caution">
    <text evidence="2">The sequence shown here is derived from an EMBL/GenBank/DDBJ whole genome shotgun (WGS) entry which is preliminary data.</text>
</comment>
<feature type="domain" description="Mon2 C-terminal" evidence="1">
    <location>
        <begin position="8"/>
        <end position="294"/>
    </location>
</feature>
<proteinExistence type="predicted"/>
<dbReference type="EMBL" id="RBNJ01010027">
    <property type="protein sequence ID" value="RUS26620.1"/>
    <property type="molecule type" value="Genomic_DNA"/>
</dbReference>
<reference evidence="2 3" key="1">
    <citation type="journal article" date="2018" name="New Phytol.">
        <title>Phylogenomics of Endogonaceae and evolution of mycorrhizas within Mucoromycota.</title>
        <authorList>
            <person name="Chang Y."/>
            <person name="Desiro A."/>
            <person name="Na H."/>
            <person name="Sandor L."/>
            <person name="Lipzen A."/>
            <person name="Clum A."/>
            <person name="Barry K."/>
            <person name="Grigoriev I.V."/>
            <person name="Martin F.M."/>
            <person name="Stajich J.E."/>
            <person name="Smith M.E."/>
            <person name="Bonito G."/>
            <person name="Spatafora J.W."/>
        </authorList>
    </citation>
    <scope>NUCLEOTIDE SEQUENCE [LARGE SCALE GENOMIC DNA]</scope>
    <source>
        <strain evidence="2 3">AD002</strain>
    </source>
</reference>
<dbReference type="AlphaFoldDB" id="A0A433Q9Z9"/>
<accession>A0A433Q9Z9</accession>